<keyword evidence="4" id="KW-0997">Cell inner membrane</keyword>
<sequence length="409" mass="44748">MALFKYTVVNSAGGKIQGTKEAKSKDDLLQFLANQGFTVLSIQENLGLNFGDLGNIELTGMSLKDKVLLSKQLATMIGAGIPLIQAIKIIGDQSETKFVKDKFDEIYKKIEAGSSLSSALEQVGGIFSEVQINLIAAGEKSGNLNEMLDKVAEDLDKSKNLRGKISGAMIYPAIIFVVLILIMFVMIIFMVPQIEQLYESLGAEDIPLVTRILVTIGEFASSPFLIIAVVLGVAGIVAAYRYMVSEPERKMIVDKIFLKVPVFGNLMIKIQLAEFCRLTAMLMKSGIPIIESITIVSKAMPNEVFKKVILDSKEDLTRGNTLSIGLAKNNINEAFPTILIRIISTGEESGKLDQVLEDMNKYYEAEVEQITGNLTKLLEPFILVVVGGMVAFLAIAIYLPIYTVGNFIN</sequence>
<dbReference type="Gene3D" id="1.20.81.30">
    <property type="entry name" value="Type II secretion system (T2SS), domain F"/>
    <property type="match status" value="2"/>
</dbReference>
<dbReference type="PANTHER" id="PTHR30012">
    <property type="entry name" value="GENERAL SECRETION PATHWAY PROTEIN"/>
    <property type="match status" value="1"/>
</dbReference>
<evidence type="ECO:0000256" key="2">
    <source>
        <dbReference type="ARBA" id="ARBA00005745"/>
    </source>
</evidence>
<evidence type="ECO:0000256" key="7">
    <source>
        <dbReference type="ARBA" id="ARBA00023136"/>
    </source>
</evidence>
<reference evidence="10" key="1">
    <citation type="submission" date="2020-04" db="EMBL/GenBank/DDBJ databases">
        <authorList>
            <person name="Zhang T."/>
        </authorList>
    </citation>
    <scope>NUCLEOTIDE SEQUENCE</scope>
    <source>
        <strain evidence="10">HKST-UBA09</strain>
    </source>
</reference>
<dbReference type="PANTHER" id="PTHR30012:SF0">
    <property type="entry name" value="TYPE II SECRETION SYSTEM PROTEIN F-RELATED"/>
    <property type="match status" value="1"/>
</dbReference>
<comment type="similarity">
    <text evidence="2">Belongs to the GSP F family.</text>
</comment>
<evidence type="ECO:0000256" key="4">
    <source>
        <dbReference type="ARBA" id="ARBA00022519"/>
    </source>
</evidence>
<dbReference type="Proteomes" id="UP000714915">
    <property type="component" value="Unassembled WGS sequence"/>
</dbReference>
<evidence type="ECO:0000256" key="1">
    <source>
        <dbReference type="ARBA" id="ARBA00004429"/>
    </source>
</evidence>
<dbReference type="FunFam" id="1.20.81.30:FF:000001">
    <property type="entry name" value="Type II secretion system protein F"/>
    <property type="match status" value="1"/>
</dbReference>
<feature type="domain" description="Type II secretion system protein GspF" evidence="9">
    <location>
        <begin position="70"/>
        <end position="192"/>
    </location>
</feature>
<dbReference type="PRINTS" id="PR00812">
    <property type="entry name" value="BCTERIALGSPF"/>
</dbReference>
<feature type="transmembrane region" description="Helical" evidence="8">
    <location>
        <begin position="168"/>
        <end position="191"/>
    </location>
</feature>
<feature type="transmembrane region" description="Helical" evidence="8">
    <location>
        <begin position="224"/>
        <end position="243"/>
    </location>
</feature>
<dbReference type="Pfam" id="PF00482">
    <property type="entry name" value="T2SSF"/>
    <property type="match status" value="2"/>
</dbReference>
<accession>A0A955LAX9</accession>
<organism evidence="10 11">
    <name type="scientific">Candidatus Dojkabacteria bacterium</name>
    <dbReference type="NCBI Taxonomy" id="2099670"/>
    <lineage>
        <taxon>Bacteria</taxon>
        <taxon>Candidatus Dojkabacteria</taxon>
    </lineage>
</organism>
<evidence type="ECO:0000256" key="5">
    <source>
        <dbReference type="ARBA" id="ARBA00022692"/>
    </source>
</evidence>
<gene>
    <name evidence="10" type="ORF">KC669_01360</name>
</gene>
<dbReference type="GO" id="GO:0005886">
    <property type="term" value="C:plasma membrane"/>
    <property type="evidence" value="ECO:0007669"/>
    <property type="project" value="UniProtKB-SubCell"/>
</dbReference>
<proteinExistence type="inferred from homology"/>
<dbReference type="InterPro" id="IPR003004">
    <property type="entry name" value="GspF/PilC"/>
</dbReference>
<dbReference type="InterPro" id="IPR042094">
    <property type="entry name" value="T2SS_GspF_sf"/>
</dbReference>
<evidence type="ECO:0000313" key="11">
    <source>
        <dbReference type="Proteomes" id="UP000714915"/>
    </source>
</evidence>
<evidence type="ECO:0000259" key="9">
    <source>
        <dbReference type="Pfam" id="PF00482"/>
    </source>
</evidence>
<reference evidence="10" key="2">
    <citation type="journal article" date="2021" name="Microbiome">
        <title>Successional dynamics and alternative stable states in a saline activated sludge microbial community over 9 years.</title>
        <authorList>
            <person name="Wang Y."/>
            <person name="Ye J."/>
            <person name="Ju F."/>
            <person name="Liu L."/>
            <person name="Boyd J.A."/>
            <person name="Deng Y."/>
            <person name="Parks D.H."/>
            <person name="Jiang X."/>
            <person name="Yin X."/>
            <person name="Woodcroft B.J."/>
            <person name="Tyson G.W."/>
            <person name="Hugenholtz P."/>
            <person name="Polz M.F."/>
            <person name="Zhang T."/>
        </authorList>
    </citation>
    <scope>NUCLEOTIDE SEQUENCE</scope>
    <source>
        <strain evidence="10">HKST-UBA09</strain>
    </source>
</reference>
<keyword evidence="5 8" id="KW-0812">Transmembrane</keyword>
<protein>
    <submittedName>
        <fullName evidence="10">Type II secretion system F family protein</fullName>
    </submittedName>
</protein>
<dbReference type="EMBL" id="JAGQLF010000010">
    <property type="protein sequence ID" value="MCA9386661.1"/>
    <property type="molecule type" value="Genomic_DNA"/>
</dbReference>
<evidence type="ECO:0000256" key="3">
    <source>
        <dbReference type="ARBA" id="ARBA00022475"/>
    </source>
</evidence>
<evidence type="ECO:0000313" key="10">
    <source>
        <dbReference type="EMBL" id="MCA9386661.1"/>
    </source>
</evidence>
<dbReference type="AlphaFoldDB" id="A0A955LAX9"/>
<dbReference type="InterPro" id="IPR018076">
    <property type="entry name" value="T2SS_GspF_dom"/>
</dbReference>
<evidence type="ECO:0000256" key="8">
    <source>
        <dbReference type="SAM" id="Phobius"/>
    </source>
</evidence>
<keyword evidence="6 8" id="KW-1133">Transmembrane helix</keyword>
<keyword evidence="3" id="KW-1003">Cell membrane</keyword>
<comment type="subcellular location">
    <subcellularLocation>
        <location evidence="1">Cell inner membrane</location>
        <topology evidence="1">Multi-pass membrane protein</topology>
    </subcellularLocation>
</comment>
<keyword evidence="7 8" id="KW-0472">Membrane</keyword>
<evidence type="ECO:0000256" key="6">
    <source>
        <dbReference type="ARBA" id="ARBA00022989"/>
    </source>
</evidence>
<feature type="transmembrane region" description="Helical" evidence="8">
    <location>
        <begin position="381"/>
        <end position="401"/>
    </location>
</feature>
<feature type="domain" description="Type II secretion system protein GspF" evidence="9">
    <location>
        <begin position="275"/>
        <end position="400"/>
    </location>
</feature>
<comment type="caution">
    <text evidence="10">The sequence shown here is derived from an EMBL/GenBank/DDBJ whole genome shotgun (WGS) entry which is preliminary data.</text>
</comment>
<name>A0A955LAX9_9BACT</name>